<evidence type="ECO:0000313" key="4">
    <source>
        <dbReference type="EMBL" id="KAK6539772.1"/>
    </source>
</evidence>
<comment type="similarity">
    <text evidence="1">Belongs to the OPI10 family.</text>
</comment>
<dbReference type="GO" id="GO:0005634">
    <property type="term" value="C:nucleus"/>
    <property type="evidence" value="ECO:0007669"/>
    <property type="project" value="TreeGrafter"/>
</dbReference>
<evidence type="ECO:0000259" key="3">
    <source>
        <dbReference type="Pfam" id="PF21057"/>
    </source>
</evidence>
<dbReference type="GO" id="GO:0005829">
    <property type="term" value="C:cytosol"/>
    <property type="evidence" value="ECO:0007669"/>
    <property type="project" value="TreeGrafter"/>
</dbReference>
<evidence type="ECO:0000256" key="1">
    <source>
        <dbReference type="ARBA" id="ARBA00006623"/>
    </source>
</evidence>
<keyword evidence="5" id="KW-1185">Reference proteome</keyword>
<dbReference type="AlphaFoldDB" id="A0AAV9XDT7"/>
<accession>A0AAV9XDT7</accession>
<dbReference type="Pfam" id="PF21057">
    <property type="entry name" value="Hikeshi-like_C"/>
    <property type="match status" value="1"/>
</dbReference>
<dbReference type="EMBL" id="JAVHJO010000006">
    <property type="protein sequence ID" value="KAK6539772.1"/>
    <property type="molecule type" value="Genomic_DNA"/>
</dbReference>
<proteinExistence type="inferred from homology"/>
<feature type="domain" description="Hikeshi-like C-terminal" evidence="3">
    <location>
        <begin position="179"/>
        <end position="231"/>
    </location>
</feature>
<dbReference type="PANTHER" id="PTHR12925">
    <property type="entry name" value="HIKESHI FAMILY MEMBER"/>
    <property type="match status" value="1"/>
</dbReference>
<evidence type="ECO:0008006" key="6">
    <source>
        <dbReference type="Google" id="ProtNLM"/>
    </source>
</evidence>
<dbReference type="Proteomes" id="UP001365542">
    <property type="component" value="Unassembled WGS sequence"/>
</dbReference>
<dbReference type="GO" id="GO:0061608">
    <property type="term" value="F:nuclear import signal receptor activity"/>
    <property type="evidence" value="ECO:0007669"/>
    <property type="project" value="TreeGrafter"/>
</dbReference>
<organism evidence="4 5">
    <name type="scientific">Orbilia ellipsospora</name>
    <dbReference type="NCBI Taxonomy" id="2528407"/>
    <lineage>
        <taxon>Eukaryota</taxon>
        <taxon>Fungi</taxon>
        <taxon>Dikarya</taxon>
        <taxon>Ascomycota</taxon>
        <taxon>Pezizomycotina</taxon>
        <taxon>Orbiliomycetes</taxon>
        <taxon>Orbiliales</taxon>
        <taxon>Orbiliaceae</taxon>
        <taxon>Orbilia</taxon>
    </lineage>
</organism>
<reference evidence="4 5" key="1">
    <citation type="submission" date="2019-10" db="EMBL/GenBank/DDBJ databases">
        <authorList>
            <person name="Palmer J.M."/>
        </authorList>
    </citation>
    <scope>NUCLEOTIDE SEQUENCE [LARGE SCALE GENOMIC DNA]</scope>
    <source>
        <strain evidence="4 5">TWF694</strain>
    </source>
</reference>
<dbReference type="Pfam" id="PF05603">
    <property type="entry name" value="Hikeshi-like_N"/>
    <property type="match status" value="1"/>
</dbReference>
<sequence>MFGCICAGRQVQVDPQAVSQTEFLFSIPAAQSINHIVVFLLPTTQLPPEYAATVYFQWPGKAFQLLGGLSAEKQSAIFRLKGTAGHGVAGSGVTARTNSSDTMVDESDAFNYSGGIAGEDLTAQLGISIEPIELVRQKLMALPAHLSSLTNTSQQQVGGLISRPSPQPIRTAASRPDIPKLARKIIENAFNYLGSFSSGPPGSEVVPMREFQSWWNKFERKLAVDASFLEKEDV</sequence>
<comment type="caution">
    <text evidence="4">The sequence shown here is derived from an EMBL/GenBank/DDBJ whole genome shotgun (WGS) entry which is preliminary data.</text>
</comment>
<name>A0AAV9XDT7_9PEZI</name>
<feature type="domain" description="Hikeshi-like N-terminal" evidence="2">
    <location>
        <begin position="5"/>
        <end position="144"/>
    </location>
</feature>
<dbReference type="InterPro" id="IPR008493">
    <property type="entry name" value="Hikeshi-like_N"/>
</dbReference>
<dbReference type="PANTHER" id="PTHR12925:SF0">
    <property type="entry name" value="PROTEIN HIKESHI"/>
    <property type="match status" value="1"/>
</dbReference>
<dbReference type="InterPro" id="IPR031318">
    <property type="entry name" value="OPI10"/>
</dbReference>
<evidence type="ECO:0000313" key="5">
    <source>
        <dbReference type="Proteomes" id="UP001365542"/>
    </source>
</evidence>
<gene>
    <name evidence="4" type="ORF">TWF694_009966</name>
</gene>
<evidence type="ECO:0000259" key="2">
    <source>
        <dbReference type="Pfam" id="PF05603"/>
    </source>
</evidence>
<dbReference type="InterPro" id="IPR048364">
    <property type="entry name" value="Hikeshi-like_C"/>
</dbReference>
<protein>
    <recommendedName>
        <fullName evidence="6">Hikeshi-like domain-containing protein</fullName>
    </recommendedName>
</protein>
<dbReference type="GO" id="GO:0006606">
    <property type="term" value="P:protein import into nucleus"/>
    <property type="evidence" value="ECO:0007669"/>
    <property type="project" value="TreeGrafter"/>
</dbReference>